<evidence type="ECO:0000313" key="11">
    <source>
        <dbReference type="EMBL" id="PNI33472.1"/>
    </source>
</evidence>
<evidence type="ECO:0000256" key="9">
    <source>
        <dbReference type="ARBA" id="ARBA00023180"/>
    </source>
</evidence>
<keyword evidence="7" id="KW-1133">Transmembrane helix</keyword>
<dbReference type="Proteomes" id="UP000236370">
    <property type="component" value="Unassembled WGS sequence"/>
</dbReference>
<evidence type="ECO:0000256" key="1">
    <source>
        <dbReference type="ARBA" id="ARBA00004115"/>
    </source>
</evidence>
<evidence type="ECO:0000259" key="10">
    <source>
        <dbReference type="Pfam" id="PF07774"/>
    </source>
</evidence>
<feature type="domain" description="ER membrane protein complex subunit 1 C-terminal" evidence="10">
    <location>
        <begin position="32"/>
        <end position="109"/>
    </location>
</feature>
<name>A0A2J8KEN5_PANTR</name>
<dbReference type="SMR" id="A0A2J8KEN5"/>
<evidence type="ECO:0000256" key="5">
    <source>
        <dbReference type="ARBA" id="ARBA00022729"/>
    </source>
</evidence>
<gene>
    <name evidence="11" type="ORF">CK820_G0039318</name>
</gene>
<dbReference type="Pfam" id="PF07774">
    <property type="entry name" value="EMC1_C"/>
    <property type="match status" value="1"/>
</dbReference>
<evidence type="ECO:0000256" key="3">
    <source>
        <dbReference type="ARBA" id="ARBA00020824"/>
    </source>
</evidence>
<keyword evidence="9" id="KW-0325">Glycoprotein</keyword>
<dbReference type="InterPro" id="IPR026895">
    <property type="entry name" value="EMC1"/>
</dbReference>
<evidence type="ECO:0000256" key="6">
    <source>
        <dbReference type="ARBA" id="ARBA00022824"/>
    </source>
</evidence>
<evidence type="ECO:0000313" key="12">
    <source>
        <dbReference type="Proteomes" id="UP000236370"/>
    </source>
</evidence>
<comment type="subcellular location">
    <subcellularLocation>
        <location evidence="1">Endoplasmic reticulum membrane</location>
        <topology evidence="1">Single-pass type I membrane protein</topology>
    </subcellularLocation>
</comment>
<dbReference type="AlphaFoldDB" id="A0A2J8KEN5"/>
<keyword evidence="5" id="KW-0732">Signal</keyword>
<comment type="caution">
    <text evidence="11">The sequence shown here is derived from an EMBL/GenBank/DDBJ whole genome shotgun (WGS) entry which is preliminary data.</text>
</comment>
<evidence type="ECO:0000256" key="2">
    <source>
        <dbReference type="ARBA" id="ARBA00007904"/>
    </source>
</evidence>
<dbReference type="PANTHER" id="PTHR21573">
    <property type="entry name" value="ER MEMBRANE PROTEIN COMPLEX SUBUNIT 1"/>
    <property type="match status" value="1"/>
</dbReference>
<sequence length="178" mass="20544">FIGIFLIDGVTGRIIHSSVQKKAKGPVHIVHSENWVVYQYWNTKARRNEFTVLELYEGTEQYNATAFSSLDRPQLPQVLQQSYIFPSSISAMEATITERGITSRHLLSFAGSPPPRDPNRTKQMYRYTQSDSSTITRQFLECEVSTQLPRVWSPLVWLWPMVWTFTKLESTHPSSLTF</sequence>
<keyword evidence="6" id="KW-0256">Endoplasmic reticulum</keyword>
<dbReference type="GO" id="GO:0072546">
    <property type="term" value="C:EMC complex"/>
    <property type="evidence" value="ECO:0007669"/>
    <property type="project" value="InterPro"/>
</dbReference>
<dbReference type="PANTHER" id="PTHR21573:SF0">
    <property type="entry name" value="ER MEMBRANE PROTEIN COMPLEX SUBUNIT 1"/>
    <property type="match status" value="1"/>
</dbReference>
<proteinExistence type="inferred from homology"/>
<feature type="non-terminal residue" evidence="11">
    <location>
        <position position="1"/>
    </location>
</feature>
<dbReference type="InterPro" id="IPR011678">
    <property type="entry name" value="EMC1_C"/>
</dbReference>
<evidence type="ECO:0000256" key="7">
    <source>
        <dbReference type="ARBA" id="ARBA00022989"/>
    </source>
</evidence>
<dbReference type="EMBL" id="NBAG03000373">
    <property type="protein sequence ID" value="PNI33472.1"/>
    <property type="molecule type" value="Genomic_DNA"/>
</dbReference>
<accession>A0A2J8KEN5</accession>
<evidence type="ECO:0000256" key="8">
    <source>
        <dbReference type="ARBA" id="ARBA00023136"/>
    </source>
</evidence>
<protein>
    <recommendedName>
        <fullName evidence="3">ER membrane protein complex subunit 1</fullName>
    </recommendedName>
</protein>
<reference evidence="11 12" key="1">
    <citation type="submission" date="2017-12" db="EMBL/GenBank/DDBJ databases">
        <title>High-resolution comparative analysis of great ape genomes.</title>
        <authorList>
            <person name="Pollen A."/>
            <person name="Hastie A."/>
            <person name="Hormozdiari F."/>
            <person name="Dougherty M."/>
            <person name="Liu R."/>
            <person name="Chaisson M."/>
            <person name="Hoppe E."/>
            <person name="Hill C."/>
            <person name="Pang A."/>
            <person name="Hillier L."/>
            <person name="Baker C."/>
            <person name="Armstrong J."/>
            <person name="Shendure J."/>
            <person name="Paten B."/>
            <person name="Wilson R."/>
            <person name="Chao H."/>
            <person name="Schneider V."/>
            <person name="Ventura M."/>
            <person name="Kronenberg Z."/>
            <person name="Murali S."/>
            <person name="Gordon D."/>
            <person name="Cantsilieris S."/>
            <person name="Munson K."/>
            <person name="Nelson B."/>
            <person name="Raja A."/>
            <person name="Underwood J."/>
            <person name="Diekhans M."/>
            <person name="Fiddes I."/>
            <person name="Haussler D."/>
            <person name="Eichler E."/>
        </authorList>
    </citation>
    <scope>NUCLEOTIDE SEQUENCE [LARGE SCALE GENOMIC DNA]</scope>
    <source>
        <strain evidence="11">Yerkes chimp pedigree #C0471</strain>
    </source>
</reference>
<organism evidence="11 12">
    <name type="scientific">Pan troglodytes</name>
    <name type="common">Chimpanzee</name>
    <dbReference type="NCBI Taxonomy" id="9598"/>
    <lineage>
        <taxon>Eukaryota</taxon>
        <taxon>Metazoa</taxon>
        <taxon>Chordata</taxon>
        <taxon>Craniata</taxon>
        <taxon>Vertebrata</taxon>
        <taxon>Euteleostomi</taxon>
        <taxon>Mammalia</taxon>
        <taxon>Eutheria</taxon>
        <taxon>Euarchontoglires</taxon>
        <taxon>Primates</taxon>
        <taxon>Haplorrhini</taxon>
        <taxon>Catarrhini</taxon>
        <taxon>Hominidae</taxon>
        <taxon>Pan</taxon>
    </lineage>
</organism>
<evidence type="ECO:0000256" key="4">
    <source>
        <dbReference type="ARBA" id="ARBA00022692"/>
    </source>
</evidence>
<keyword evidence="8" id="KW-0472">Membrane</keyword>
<comment type="similarity">
    <text evidence="2">Belongs to the EMC1 family.</text>
</comment>
<keyword evidence="4" id="KW-0812">Transmembrane</keyword>